<sequence>MREIARFDGNSIYGDANVSKSKGNFSKLPIILCAIAGILIGGLAFRAANGKLSIESLSGGVRQLEAGGNKTAHTFELAMDILFKAFGMDRYNPITILNSNSPFFEAYYKNDYLKFIAQKEQEELQKKIVESRELQPEKQPEALPAGTAGNTAGGATAMAEAGDGFKEASSSITFEGDVQNSDQEKNPVVTNGKIKVVNETKYNIDINKLLKEPLKLNPVKTGPQIFVYHTHTTESFLKNIGQIGDKSVPSRTSDSNYNVVRVGDALITNLKKLNVNVIHNKTIHDKDYNSSYVKSLSTLTDYVGKYPSLKMTIDLHRDAAGSEKLRVVKKINGKDFAQIMFVIGTDSKLENPKWKENLKLALKIQSRLNELAPGIAKPTYISKNRYNQHLTNGSVIIEIGGDGNVIDECVRSTTYLAQAINDVIYKNKY</sequence>
<keyword evidence="4" id="KW-1185">Reference proteome</keyword>
<evidence type="ECO:0000313" key="3">
    <source>
        <dbReference type="EMBL" id="OPX43483.1"/>
    </source>
</evidence>
<feature type="compositionally biased region" description="Low complexity" evidence="1">
    <location>
        <begin position="142"/>
        <end position="156"/>
    </location>
</feature>
<dbReference type="EMBL" id="MZGX01000017">
    <property type="protein sequence ID" value="OPX43483.1"/>
    <property type="molecule type" value="Genomic_DNA"/>
</dbReference>
<keyword evidence="2" id="KW-0812">Transmembrane</keyword>
<feature type="region of interest" description="Disordered" evidence="1">
    <location>
        <begin position="132"/>
        <end position="156"/>
    </location>
</feature>
<dbReference type="STRING" id="48256.CLHUN_26300"/>
<keyword evidence="2" id="KW-0472">Membrane</keyword>
<proteinExistence type="predicted"/>
<comment type="caution">
    <text evidence="3">The sequence shown here is derived from an EMBL/GenBank/DDBJ whole genome shotgun (WGS) entry which is preliminary data.</text>
</comment>
<dbReference type="OrthoDB" id="1633470at2"/>
<gene>
    <name evidence="3" type="ORF">CLHUN_26300</name>
</gene>
<dbReference type="InterPro" id="IPR010897">
    <property type="entry name" value="Spore_II_P"/>
</dbReference>
<dbReference type="RefSeq" id="WP_080065084.1">
    <property type="nucleotide sequence ID" value="NZ_MZGX01000017.1"/>
</dbReference>
<dbReference type="Pfam" id="PF07454">
    <property type="entry name" value="SpoIIP"/>
    <property type="match status" value="1"/>
</dbReference>
<evidence type="ECO:0000256" key="1">
    <source>
        <dbReference type="SAM" id="MobiDB-lite"/>
    </source>
</evidence>
<accession>A0A1V4SI92</accession>
<dbReference type="NCBIfam" id="TIGR02867">
    <property type="entry name" value="spore_II_P"/>
    <property type="match status" value="1"/>
</dbReference>
<dbReference type="AlphaFoldDB" id="A0A1V4SI92"/>
<protein>
    <submittedName>
        <fullName evidence="3">Stage II sporulation protein SpoIIP</fullName>
    </submittedName>
</protein>
<keyword evidence="2" id="KW-1133">Transmembrane helix</keyword>
<name>A0A1V4SI92_RUMHU</name>
<organism evidence="3 4">
    <name type="scientific">Ruminiclostridium hungatei</name>
    <name type="common">Clostridium hungatei</name>
    <dbReference type="NCBI Taxonomy" id="48256"/>
    <lineage>
        <taxon>Bacteria</taxon>
        <taxon>Bacillati</taxon>
        <taxon>Bacillota</taxon>
        <taxon>Clostridia</taxon>
        <taxon>Eubacteriales</taxon>
        <taxon>Oscillospiraceae</taxon>
        <taxon>Ruminiclostridium</taxon>
    </lineage>
</organism>
<reference evidence="3 4" key="1">
    <citation type="submission" date="2017-03" db="EMBL/GenBank/DDBJ databases">
        <title>Genome sequence of Clostridium hungatei DSM 14427.</title>
        <authorList>
            <person name="Poehlein A."/>
            <person name="Daniel R."/>
        </authorList>
    </citation>
    <scope>NUCLEOTIDE SEQUENCE [LARGE SCALE GENOMIC DNA]</scope>
    <source>
        <strain evidence="3 4">DSM 14427</strain>
    </source>
</reference>
<feature type="transmembrane region" description="Helical" evidence="2">
    <location>
        <begin position="28"/>
        <end position="48"/>
    </location>
</feature>
<dbReference type="Proteomes" id="UP000191554">
    <property type="component" value="Unassembled WGS sequence"/>
</dbReference>
<evidence type="ECO:0000313" key="4">
    <source>
        <dbReference type="Proteomes" id="UP000191554"/>
    </source>
</evidence>
<evidence type="ECO:0000256" key="2">
    <source>
        <dbReference type="SAM" id="Phobius"/>
    </source>
</evidence>